<name>A0AAU9K5E4_9CILI</name>
<proteinExistence type="predicted"/>
<dbReference type="EMBL" id="CAJZBQ010000060">
    <property type="protein sequence ID" value="CAG9335018.1"/>
    <property type="molecule type" value="Genomic_DNA"/>
</dbReference>
<sequence length="96" mass="10913">MQKTNQSVSTFIPKVQIHPSALVNIAYYMVQYSNVLQPKLGILMGHTISDVFKIDISFEAIYSNSPEGKEIDDKKTQEKIDTISRAIPDCKFLDYI</sequence>
<keyword evidence="2" id="KW-1185">Reference proteome</keyword>
<dbReference type="Gene3D" id="3.40.140.10">
    <property type="entry name" value="Cytidine Deaminase, domain 2"/>
    <property type="match status" value="1"/>
</dbReference>
<organism evidence="1 2">
    <name type="scientific">Blepharisma stoltei</name>
    <dbReference type="NCBI Taxonomy" id="1481888"/>
    <lineage>
        <taxon>Eukaryota</taxon>
        <taxon>Sar</taxon>
        <taxon>Alveolata</taxon>
        <taxon>Ciliophora</taxon>
        <taxon>Postciliodesmatophora</taxon>
        <taxon>Heterotrichea</taxon>
        <taxon>Heterotrichida</taxon>
        <taxon>Blepharismidae</taxon>
        <taxon>Blepharisma</taxon>
    </lineage>
</organism>
<reference evidence="1" key="1">
    <citation type="submission" date="2021-09" db="EMBL/GenBank/DDBJ databases">
        <authorList>
            <consortium name="AG Swart"/>
            <person name="Singh M."/>
            <person name="Singh A."/>
            <person name="Seah K."/>
            <person name="Emmerich C."/>
        </authorList>
    </citation>
    <scope>NUCLEOTIDE SEQUENCE</scope>
    <source>
        <strain evidence="1">ATCC30299</strain>
    </source>
</reference>
<evidence type="ECO:0000313" key="2">
    <source>
        <dbReference type="Proteomes" id="UP001162131"/>
    </source>
</evidence>
<accession>A0AAU9K5E4</accession>
<dbReference type="AlphaFoldDB" id="A0AAU9K5E4"/>
<dbReference type="Proteomes" id="UP001162131">
    <property type="component" value="Unassembled WGS sequence"/>
</dbReference>
<evidence type="ECO:0000313" key="1">
    <source>
        <dbReference type="EMBL" id="CAG9335018.1"/>
    </source>
</evidence>
<comment type="caution">
    <text evidence="1">The sequence shown here is derived from an EMBL/GenBank/DDBJ whole genome shotgun (WGS) entry which is preliminary data.</text>
</comment>
<evidence type="ECO:0008006" key="3">
    <source>
        <dbReference type="Google" id="ProtNLM"/>
    </source>
</evidence>
<gene>
    <name evidence="1" type="ORF">BSTOLATCC_MIC62599</name>
</gene>
<protein>
    <recommendedName>
        <fullName evidence="3">MPN domain-containing protein</fullName>
    </recommendedName>
</protein>